<dbReference type="GO" id="GO:0097049">
    <property type="term" value="P:motor neuron apoptotic process"/>
    <property type="evidence" value="ECO:0007669"/>
    <property type="project" value="TreeGrafter"/>
</dbReference>
<evidence type="ECO:0000256" key="14">
    <source>
        <dbReference type="ARBA" id="ARBA00023170"/>
    </source>
</evidence>
<dbReference type="Gene3D" id="2.10.50.10">
    <property type="entry name" value="Tumor Necrosis Factor Receptor, subunit A, domain 2"/>
    <property type="match status" value="2"/>
</dbReference>
<dbReference type="PROSITE" id="PS50050">
    <property type="entry name" value="TNFR_NGFR_2"/>
    <property type="match status" value="2"/>
</dbReference>
<dbReference type="OrthoDB" id="8848202at2759"/>
<dbReference type="AlphaFoldDB" id="A0A643BW50"/>
<evidence type="ECO:0000259" key="23">
    <source>
        <dbReference type="PROSITE" id="PS50017"/>
    </source>
</evidence>
<keyword evidence="13" id="KW-1015">Disulfide bond</keyword>
<dbReference type="FunFam" id="1.10.533.10:FF:000057">
    <property type="entry name" value="Tumor necrosis factor receptor superfamily member 6"/>
    <property type="match status" value="1"/>
</dbReference>
<evidence type="ECO:0000256" key="17">
    <source>
        <dbReference type="ARBA" id="ARBA00030181"/>
    </source>
</evidence>
<keyword evidence="10 22" id="KW-1133">Transmembrane helix</keyword>
<dbReference type="SMART" id="SM00005">
    <property type="entry name" value="DEATH"/>
    <property type="match status" value="1"/>
</dbReference>
<name>A0A643BW50_BALPH</name>
<dbReference type="GO" id="GO:0031265">
    <property type="term" value="C:CD95 death-inducing signaling complex"/>
    <property type="evidence" value="ECO:0007669"/>
    <property type="project" value="TreeGrafter"/>
</dbReference>
<organism evidence="25 26">
    <name type="scientific">Balaenoptera physalus</name>
    <name type="common">Fin whale</name>
    <name type="synonym">Balaena physalus</name>
    <dbReference type="NCBI Taxonomy" id="9770"/>
    <lineage>
        <taxon>Eukaryota</taxon>
        <taxon>Metazoa</taxon>
        <taxon>Chordata</taxon>
        <taxon>Craniata</taxon>
        <taxon>Vertebrata</taxon>
        <taxon>Euteleostomi</taxon>
        <taxon>Mammalia</taxon>
        <taxon>Eutheria</taxon>
        <taxon>Laurasiatheria</taxon>
        <taxon>Artiodactyla</taxon>
        <taxon>Whippomorpha</taxon>
        <taxon>Cetacea</taxon>
        <taxon>Mysticeti</taxon>
        <taxon>Balaenopteridae</taxon>
        <taxon>Balaenoptera</taxon>
    </lineage>
</organism>
<protein>
    <recommendedName>
        <fullName evidence="3">Tumor necrosis factor receptor superfamily member 6</fullName>
    </recommendedName>
    <alternativeName>
        <fullName evidence="18">Apo-1 antigen</fullName>
    </alternativeName>
    <alternativeName>
        <fullName evidence="19">Apoptosis-mediating surface antigen FAS</fullName>
    </alternativeName>
    <alternativeName>
        <fullName evidence="17">FASLG receptor</fullName>
    </alternativeName>
</protein>
<dbReference type="FunFam" id="2.10.50.10:FF:000021">
    <property type="entry name" value="Tumor necrosis factor receptor superfamily member 6"/>
    <property type="match status" value="1"/>
</dbReference>
<evidence type="ECO:0000313" key="26">
    <source>
        <dbReference type="Proteomes" id="UP000437017"/>
    </source>
</evidence>
<evidence type="ECO:0000256" key="20">
    <source>
        <dbReference type="PROSITE-ProRule" id="PRU00206"/>
    </source>
</evidence>
<evidence type="ECO:0000256" key="21">
    <source>
        <dbReference type="SAM" id="MobiDB-lite"/>
    </source>
</evidence>
<evidence type="ECO:0000259" key="24">
    <source>
        <dbReference type="PROSITE" id="PS50050"/>
    </source>
</evidence>
<reference evidence="25 26" key="1">
    <citation type="journal article" date="2019" name="PLoS ONE">
        <title>Genomic analyses reveal an absence of contemporary introgressive admixture between fin whales and blue whales, despite known hybrids.</title>
        <authorList>
            <person name="Westbury M.V."/>
            <person name="Petersen B."/>
            <person name="Lorenzen E.D."/>
        </authorList>
    </citation>
    <scope>NUCLEOTIDE SEQUENCE [LARGE SCALE GENOMIC DNA]</scope>
    <source>
        <strain evidence="25">FinWhale-01</strain>
    </source>
</reference>
<dbReference type="GO" id="GO:0006924">
    <property type="term" value="P:activation-induced cell death of T cells"/>
    <property type="evidence" value="ECO:0007669"/>
    <property type="project" value="TreeGrafter"/>
</dbReference>
<feature type="transmembrane region" description="Helical" evidence="22">
    <location>
        <begin position="238"/>
        <end position="255"/>
    </location>
</feature>
<keyword evidence="6" id="KW-0053">Apoptosis</keyword>
<feature type="non-terminal residue" evidence="25">
    <location>
        <position position="1"/>
    </location>
</feature>
<dbReference type="GO" id="GO:0097192">
    <property type="term" value="P:extrinsic apoptotic signaling pathway in absence of ligand"/>
    <property type="evidence" value="ECO:0007669"/>
    <property type="project" value="TreeGrafter"/>
</dbReference>
<keyword evidence="11 22" id="KW-0472">Membrane</keyword>
<dbReference type="GO" id="GO:0032872">
    <property type="term" value="P:regulation of stress-activated MAPK cascade"/>
    <property type="evidence" value="ECO:0007669"/>
    <property type="project" value="TreeGrafter"/>
</dbReference>
<dbReference type="GO" id="GO:0006955">
    <property type="term" value="P:immune response"/>
    <property type="evidence" value="ECO:0007669"/>
    <property type="project" value="InterPro"/>
</dbReference>
<evidence type="ECO:0000256" key="6">
    <source>
        <dbReference type="ARBA" id="ARBA00022703"/>
    </source>
</evidence>
<dbReference type="InterPro" id="IPR000488">
    <property type="entry name" value="Death_dom"/>
</dbReference>
<keyword evidence="26" id="KW-1185">Reference proteome</keyword>
<dbReference type="EMBL" id="SGJD01004083">
    <property type="protein sequence ID" value="KAB0392022.1"/>
    <property type="molecule type" value="Genomic_DNA"/>
</dbReference>
<dbReference type="GO" id="GO:0009897">
    <property type="term" value="C:external side of plasma membrane"/>
    <property type="evidence" value="ECO:0007669"/>
    <property type="project" value="TreeGrafter"/>
</dbReference>
<feature type="domain" description="TNFR-Cys" evidence="24">
    <location>
        <begin position="188"/>
        <end position="225"/>
    </location>
</feature>
<feature type="region of interest" description="Disordered" evidence="21">
    <location>
        <begin position="1"/>
        <end position="20"/>
    </location>
</feature>
<dbReference type="PROSITE" id="PS50017">
    <property type="entry name" value="DEATH_DOMAIN"/>
    <property type="match status" value="1"/>
</dbReference>
<evidence type="ECO:0000256" key="12">
    <source>
        <dbReference type="ARBA" id="ARBA00023139"/>
    </source>
</evidence>
<feature type="repeat" description="TNFR-Cys" evidence="20">
    <location>
        <begin position="144"/>
        <end position="187"/>
    </location>
</feature>
<dbReference type="SMART" id="SM00208">
    <property type="entry name" value="TNFR"/>
    <property type="match status" value="3"/>
</dbReference>
<dbReference type="PRINTS" id="PR01680">
    <property type="entry name" value="TNFACTORR6"/>
</dbReference>
<evidence type="ECO:0000256" key="18">
    <source>
        <dbReference type="ARBA" id="ARBA00032338"/>
    </source>
</evidence>
<dbReference type="PANTHER" id="PTHR46874:SF1">
    <property type="entry name" value="TUMOR NECROSIS FACTOR RECEPTOR SUPERFAMILY MEMBER 6"/>
    <property type="match status" value="1"/>
</dbReference>
<dbReference type="GO" id="GO:0005031">
    <property type="term" value="F:tumor necrosis factor receptor activity"/>
    <property type="evidence" value="ECO:0007669"/>
    <property type="project" value="TreeGrafter"/>
</dbReference>
<keyword evidence="5 22" id="KW-0812">Transmembrane</keyword>
<dbReference type="SUPFAM" id="SSF57586">
    <property type="entry name" value="TNF receptor-like"/>
    <property type="match status" value="2"/>
</dbReference>
<evidence type="ECO:0000256" key="4">
    <source>
        <dbReference type="ARBA" id="ARBA00022475"/>
    </source>
</evidence>
<comment type="caution">
    <text evidence="25">The sequence shown here is derived from an EMBL/GenBank/DDBJ whole genome shotgun (WGS) entry which is preliminary data.</text>
</comment>
<keyword evidence="16" id="KW-0449">Lipoprotein</keyword>
<keyword evidence="14" id="KW-0675">Receptor</keyword>
<comment type="subcellular location">
    <subcellularLocation>
        <location evidence="1">Cell membrane</location>
        <topology evidence="1">Single-pass type I membrane protein</topology>
    </subcellularLocation>
    <subcellularLocation>
        <location evidence="2">Membrane raft</location>
    </subcellularLocation>
</comment>
<evidence type="ECO:0000256" key="1">
    <source>
        <dbReference type="ARBA" id="ARBA00004251"/>
    </source>
</evidence>
<gene>
    <name evidence="25" type="ORF">E2I00_004053</name>
</gene>
<accession>A0A643BW50</accession>
<evidence type="ECO:0000256" key="19">
    <source>
        <dbReference type="ARBA" id="ARBA00032502"/>
    </source>
</evidence>
<dbReference type="Gene3D" id="1.10.533.10">
    <property type="entry name" value="Death Domain, Fas"/>
    <property type="match status" value="1"/>
</dbReference>
<evidence type="ECO:0000256" key="5">
    <source>
        <dbReference type="ARBA" id="ARBA00022692"/>
    </source>
</evidence>
<dbReference type="InterPro" id="IPR033998">
    <property type="entry name" value="TNFRSF6_death"/>
</dbReference>
<evidence type="ECO:0000256" key="13">
    <source>
        <dbReference type="ARBA" id="ARBA00023157"/>
    </source>
</evidence>
<evidence type="ECO:0000256" key="2">
    <source>
        <dbReference type="ARBA" id="ARBA00004285"/>
    </source>
</evidence>
<evidence type="ECO:0000256" key="16">
    <source>
        <dbReference type="ARBA" id="ARBA00023288"/>
    </source>
</evidence>
<evidence type="ECO:0000313" key="25">
    <source>
        <dbReference type="EMBL" id="KAB0392022.1"/>
    </source>
</evidence>
<feature type="repeat" description="TNFR-Cys" evidence="20">
    <location>
        <begin position="188"/>
        <end position="225"/>
    </location>
</feature>
<comment type="caution">
    <text evidence="20">Lacks conserved residue(s) required for the propagation of feature annotation.</text>
</comment>
<evidence type="ECO:0000256" key="3">
    <source>
        <dbReference type="ARBA" id="ARBA00015761"/>
    </source>
</evidence>
<sequence length="395" mass="44533">KIGQEIMSNKGGESGQPAGQAEQLRVLPGDAVRRPERAQSMFLGVISMGPTITLLKIMVEDKERAAEKEVGIFTSIAGPLSKGDNAHVADSNSEMLKLSKNITKKESCVEGLHREHKFCCQPCPPGKRKNDDCKIDGGEPECVLCAEGEEYTDKHHHSYNCRRCRVCDGEHGLEVEKNCIRTQNTKCRCKPNFFCNVSLCEHCNPCTTCEHGIIEKCTPTSNTKCREVFQSTGSRSNLHSLWALLILIPISALIYREVKRRRRNRKNGHQKSIASNTEMVPLNFTDVDLGKHIISIAEQMKITEVKEFVRKNGMEETKIDEIKHDNPQDTAEQKVQLLRNWYQSHGKKDAYCTLIKSLRKAKLHALAEKIQDIVQKDITSEHENANLQNENESLA</sequence>
<evidence type="ECO:0000256" key="15">
    <source>
        <dbReference type="ARBA" id="ARBA00023180"/>
    </source>
</evidence>
<evidence type="ECO:0000256" key="10">
    <source>
        <dbReference type="ARBA" id="ARBA00022989"/>
    </source>
</evidence>
<feature type="domain" description="Death" evidence="23">
    <location>
        <begin position="306"/>
        <end position="374"/>
    </location>
</feature>
<dbReference type="CDD" id="cd08316">
    <property type="entry name" value="Death_FAS_TNFRSF6"/>
    <property type="match status" value="1"/>
</dbReference>
<keyword evidence="12" id="KW-0564">Palmitate</keyword>
<dbReference type="PANTHER" id="PTHR46874">
    <property type="entry name" value="TUMOR NECROSIS FACTOR RECEPTOR SUPERFAMILY MEMBER 6"/>
    <property type="match status" value="1"/>
</dbReference>
<dbReference type="GO" id="GO:0045121">
    <property type="term" value="C:membrane raft"/>
    <property type="evidence" value="ECO:0007669"/>
    <property type="project" value="UniProtKB-SubCell"/>
</dbReference>
<dbReference type="Pfam" id="PF00531">
    <property type="entry name" value="Death"/>
    <property type="match status" value="1"/>
</dbReference>
<evidence type="ECO:0000256" key="7">
    <source>
        <dbReference type="ARBA" id="ARBA00022729"/>
    </source>
</evidence>
<dbReference type="InterPro" id="IPR008063">
    <property type="entry name" value="Fas_rcpt"/>
</dbReference>
<keyword evidence="7" id="KW-0732">Signal</keyword>
<keyword evidence="15" id="KW-0325">Glycoprotein</keyword>
<dbReference type="Proteomes" id="UP000437017">
    <property type="component" value="Unassembled WGS sequence"/>
</dbReference>
<keyword evidence="4" id="KW-1003">Cell membrane</keyword>
<dbReference type="Pfam" id="PF00020">
    <property type="entry name" value="TNFR_c6"/>
    <property type="match status" value="2"/>
</dbReference>
<proteinExistence type="predicted"/>
<dbReference type="GO" id="GO:0097527">
    <property type="term" value="P:necroptotic signaling pathway"/>
    <property type="evidence" value="ECO:0007669"/>
    <property type="project" value="TreeGrafter"/>
</dbReference>
<evidence type="ECO:0000256" key="8">
    <source>
        <dbReference type="ARBA" id="ARBA00022737"/>
    </source>
</evidence>
<dbReference type="CDD" id="cd10579">
    <property type="entry name" value="TNFRSF6"/>
    <property type="match status" value="1"/>
</dbReference>
<dbReference type="InterPro" id="IPR033999">
    <property type="entry name" value="TNFRSF6_N"/>
</dbReference>
<dbReference type="GO" id="GO:0043066">
    <property type="term" value="P:negative regulation of apoptotic process"/>
    <property type="evidence" value="ECO:0007669"/>
    <property type="project" value="TreeGrafter"/>
</dbReference>
<dbReference type="SUPFAM" id="SSF47986">
    <property type="entry name" value="DEATH domain"/>
    <property type="match status" value="1"/>
</dbReference>
<evidence type="ECO:0000256" key="22">
    <source>
        <dbReference type="SAM" id="Phobius"/>
    </source>
</evidence>
<feature type="domain" description="TNFR-Cys" evidence="24">
    <location>
        <begin position="144"/>
        <end position="187"/>
    </location>
</feature>
<keyword evidence="8" id="KW-0677">Repeat</keyword>
<dbReference type="GO" id="GO:0005516">
    <property type="term" value="F:calmodulin binding"/>
    <property type="evidence" value="ECO:0007669"/>
    <property type="project" value="UniProtKB-KW"/>
</dbReference>
<dbReference type="InterPro" id="IPR001368">
    <property type="entry name" value="TNFR/NGFR_Cys_rich_reg"/>
</dbReference>
<evidence type="ECO:0000256" key="9">
    <source>
        <dbReference type="ARBA" id="ARBA00022860"/>
    </source>
</evidence>
<evidence type="ECO:0000256" key="11">
    <source>
        <dbReference type="ARBA" id="ARBA00023136"/>
    </source>
</evidence>
<keyword evidence="9" id="KW-0112">Calmodulin-binding</keyword>
<dbReference type="InterPro" id="IPR011029">
    <property type="entry name" value="DEATH-like_dom_sf"/>
</dbReference>